<comment type="caution">
    <text evidence="2">The sequence shown here is derived from an EMBL/GenBank/DDBJ whole genome shotgun (WGS) entry which is preliminary data.</text>
</comment>
<name>A0AAV4M2W1_BABCB</name>
<keyword evidence="2" id="KW-0808">Transferase</keyword>
<accession>A0AAV4M2W1</accession>
<protein>
    <submittedName>
        <fullName evidence="2">tRNA(His) guanylyltransferase, putative</fullName>
    </submittedName>
</protein>
<reference evidence="2 3" key="1">
    <citation type="submission" date="2021-06" db="EMBL/GenBank/DDBJ databases">
        <title>Genome sequence of Babesia caballi.</title>
        <authorList>
            <person name="Yamagishi J."/>
            <person name="Kidaka T."/>
            <person name="Ochi A."/>
        </authorList>
    </citation>
    <scope>NUCLEOTIDE SEQUENCE [LARGE SCALE GENOMIC DNA]</scope>
    <source>
        <strain evidence="2">USDA-D6B2</strain>
    </source>
</reference>
<keyword evidence="2" id="KW-0548">Nucleotidyltransferase</keyword>
<evidence type="ECO:0000256" key="1">
    <source>
        <dbReference type="SAM" id="MobiDB-lite"/>
    </source>
</evidence>
<gene>
    <name evidence="2" type="ORF">BcabD6B2_56360</name>
</gene>
<organism evidence="2 3">
    <name type="scientific">Babesia caballi</name>
    <dbReference type="NCBI Taxonomy" id="5871"/>
    <lineage>
        <taxon>Eukaryota</taxon>
        <taxon>Sar</taxon>
        <taxon>Alveolata</taxon>
        <taxon>Apicomplexa</taxon>
        <taxon>Aconoidasida</taxon>
        <taxon>Piroplasmida</taxon>
        <taxon>Babesiidae</taxon>
        <taxon>Babesia</taxon>
    </lineage>
</organism>
<dbReference type="GeneID" id="94197681"/>
<sequence length="369" mass="41298">MAAVREYLVYGVNDTHKHRWPIHYHLLRNDFVAAIETIKRGANPLVTDEHGASALALCCELFFRTINKCLNSTAPLGTRRQRQGVKPPPQQVKPKRRVPLGAPELHGMADYALSGEPSIKEEKPVDSPLFTSYVEFVIGNHGIEDASLKQQALLRRARGLLAVLRVISELDGMLLHSKDVLMRSIGAMQYPTLYASVMDYLFHHCKTYGSPNADAADVWHARCLWRAAASKDRKLLALTGFLTHIAAVLEELCAIFHVDIYNKSLAAFAVLYPGHDRRLRLPGIDAETTEVLAHMAFVTNRSLLFDAMVLQDSFLRPGGAFNWTDLLSHLLGGVGQLRSFAEPLMRRKLRHNVEGHIRYPGTVEYGADF</sequence>
<dbReference type="AlphaFoldDB" id="A0AAV4M2W1"/>
<dbReference type="EMBL" id="BPLF01000006">
    <property type="protein sequence ID" value="GIX66200.1"/>
    <property type="molecule type" value="Genomic_DNA"/>
</dbReference>
<dbReference type="Proteomes" id="UP001497744">
    <property type="component" value="Unassembled WGS sequence"/>
</dbReference>
<proteinExistence type="predicted"/>
<evidence type="ECO:0000313" key="3">
    <source>
        <dbReference type="Proteomes" id="UP001497744"/>
    </source>
</evidence>
<dbReference type="GO" id="GO:0016779">
    <property type="term" value="F:nucleotidyltransferase activity"/>
    <property type="evidence" value="ECO:0007669"/>
    <property type="project" value="UniProtKB-KW"/>
</dbReference>
<feature type="region of interest" description="Disordered" evidence="1">
    <location>
        <begin position="77"/>
        <end position="98"/>
    </location>
</feature>
<keyword evidence="3" id="KW-1185">Reference proteome</keyword>
<evidence type="ECO:0000313" key="2">
    <source>
        <dbReference type="EMBL" id="GIX66200.1"/>
    </source>
</evidence>
<dbReference type="RefSeq" id="XP_067718269.1">
    <property type="nucleotide sequence ID" value="XM_067862168.1"/>
</dbReference>